<gene>
    <name evidence="4" type="ORF">GCM10009742_46400</name>
</gene>
<reference evidence="5" key="1">
    <citation type="journal article" date="2019" name="Int. J. Syst. Evol. Microbiol.">
        <title>The Global Catalogue of Microorganisms (GCM) 10K type strain sequencing project: providing services to taxonomists for standard genome sequencing and annotation.</title>
        <authorList>
            <consortium name="The Broad Institute Genomics Platform"/>
            <consortium name="The Broad Institute Genome Sequencing Center for Infectious Disease"/>
            <person name="Wu L."/>
            <person name="Ma J."/>
        </authorList>
    </citation>
    <scope>NUCLEOTIDE SEQUENCE [LARGE SCALE GENOMIC DNA]</scope>
    <source>
        <strain evidence="5">JCM 14304</strain>
    </source>
</reference>
<dbReference type="RefSeq" id="WP_344194701.1">
    <property type="nucleotide sequence ID" value="NZ_BAAAND010000008.1"/>
</dbReference>
<keyword evidence="5" id="KW-1185">Reference proteome</keyword>
<dbReference type="PANTHER" id="PTHR43167">
    <property type="entry name" value="PUTATIVE (AFU_ORTHOLOGUE AFUA_6G01830)-RELATED"/>
    <property type="match status" value="1"/>
</dbReference>
<keyword evidence="3" id="KW-0949">S-adenosyl-L-methionine</keyword>
<evidence type="ECO:0000256" key="2">
    <source>
        <dbReference type="ARBA" id="ARBA00022679"/>
    </source>
</evidence>
<evidence type="ECO:0000256" key="3">
    <source>
        <dbReference type="ARBA" id="ARBA00022691"/>
    </source>
</evidence>
<sequence length="197" mass="21323">MDEKLTALTDQLHRYGVDHDAGKPDRLDRLRNLEPDSAALLALIVRATRTQHLLELGTSNGYSTLWLADAVRANGGRMVSVELDPDRSAEAAANLDRAGLRSVVELRIQDAADALSESADGEWGMIFLDAERPAYRSYWPDLVRVLEPGGLLAVDNVLSHADQVADFRALVTADARVSEALAPTGAGVLLIVRDPVC</sequence>
<dbReference type="SUPFAM" id="SSF53335">
    <property type="entry name" value="S-adenosyl-L-methionine-dependent methyltransferases"/>
    <property type="match status" value="1"/>
</dbReference>
<dbReference type="CDD" id="cd02440">
    <property type="entry name" value="AdoMet_MTases"/>
    <property type="match status" value="1"/>
</dbReference>
<keyword evidence="1" id="KW-0489">Methyltransferase</keyword>
<name>A0ABP4PYJ2_9ACTN</name>
<keyword evidence="2" id="KW-0808">Transferase</keyword>
<proteinExistence type="predicted"/>
<comment type="caution">
    <text evidence="4">The sequence shown here is derived from an EMBL/GenBank/DDBJ whole genome shotgun (WGS) entry which is preliminary data.</text>
</comment>
<evidence type="ECO:0000313" key="5">
    <source>
        <dbReference type="Proteomes" id="UP001500190"/>
    </source>
</evidence>
<dbReference type="Proteomes" id="UP001500190">
    <property type="component" value="Unassembled WGS sequence"/>
</dbReference>
<evidence type="ECO:0000313" key="4">
    <source>
        <dbReference type="EMBL" id="GAA1594437.1"/>
    </source>
</evidence>
<dbReference type="InterPro" id="IPR002935">
    <property type="entry name" value="SAM_O-MeTrfase"/>
</dbReference>
<dbReference type="PROSITE" id="PS51682">
    <property type="entry name" value="SAM_OMT_I"/>
    <property type="match status" value="1"/>
</dbReference>
<dbReference type="EMBL" id="BAAAND010000008">
    <property type="protein sequence ID" value="GAA1594437.1"/>
    <property type="molecule type" value="Genomic_DNA"/>
</dbReference>
<evidence type="ECO:0000256" key="1">
    <source>
        <dbReference type="ARBA" id="ARBA00022603"/>
    </source>
</evidence>
<dbReference type="Pfam" id="PF01596">
    <property type="entry name" value="Methyltransf_3"/>
    <property type="match status" value="1"/>
</dbReference>
<organism evidence="4 5">
    <name type="scientific">Kribbella karoonensis</name>
    <dbReference type="NCBI Taxonomy" id="324851"/>
    <lineage>
        <taxon>Bacteria</taxon>
        <taxon>Bacillati</taxon>
        <taxon>Actinomycetota</taxon>
        <taxon>Actinomycetes</taxon>
        <taxon>Propionibacteriales</taxon>
        <taxon>Kribbellaceae</taxon>
        <taxon>Kribbella</taxon>
    </lineage>
</organism>
<accession>A0ABP4PYJ2</accession>
<dbReference type="Gene3D" id="3.40.50.150">
    <property type="entry name" value="Vaccinia Virus protein VP39"/>
    <property type="match status" value="1"/>
</dbReference>
<dbReference type="PANTHER" id="PTHR43167:SF1">
    <property type="entry name" value="PUTATIVE (AFU_ORTHOLOGUE AFUA_6G01830)-RELATED"/>
    <property type="match status" value="1"/>
</dbReference>
<dbReference type="InterPro" id="IPR029063">
    <property type="entry name" value="SAM-dependent_MTases_sf"/>
</dbReference>
<protein>
    <submittedName>
        <fullName evidence="4">O-methyltransferase</fullName>
    </submittedName>
</protein>